<evidence type="ECO:0000313" key="6">
    <source>
        <dbReference type="Proteomes" id="UP001589716"/>
    </source>
</evidence>
<dbReference type="EMBL" id="JBHMCT010000020">
    <property type="protein sequence ID" value="MFB9558257.1"/>
    <property type="molecule type" value="Genomic_DNA"/>
</dbReference>
<reference evidence="5 6" key="1">
    <citation type="submission" date="2024-09" db="EMBL/GenBank/DDBJ databases">
        <authorList>
            <person name="Sun Q."/>
            <person name="Mori K."/>
        </authorList>
    </citation>
    <scope>NUCLEOTIDE SEQUENCE [LARGE SCALE GENOMIC DNA]</scope>
    <source>
        <strain evidence="5 6">JCM 4414</strain>
    </source>
</reference>
<dbReference type="InterPro" id="IPR051458">
    <property type="entry name" value="Cyt/Met_Dipeptidase"/>
</dbReference>
<proteinExistence type="predicted"/>
<dbReference type="SUPFAM" id="SSF53187">
    <property type="entry name" value="Zn-dependent exopeptidases"/>
    <property type="match status" value="1"/>
</dbReference>
<protein>
    <submittedName>
        <fullName evidence="5">M20/M25/M40 family metallo-hydrolase</fullName>
    </submittedName>
</protein>
<dbReference type="InterPro" id="IPR002933">
    <property type="entry name" value="Peptidase_M20"/>
</dbReference>
<dbReference type="PANTHER" id="PTHR43270">
    <property type="entry name" value="BETA-ALA-HIS DIPEPTIDASE"/>
    <property type="match status" value="1"/>
</dbReference>
<keyword evidence="1" id="KW-0645">Protease</keyword>
<evidence type="ECO:0000256" key="2">
    <source>
        <dbReference type="ARBA" id="ARBA00022723"/>
    </source>
</evidence>
<comment type="caution">
    <text evidence="5">The sequence shown here is derived from an EMBL/GenBank/DDBJ whole genome shotgun (WGS) entry which is preliminary data.</text>
</comment>
<keyword evidence="2" id="KW-0479">Metal-binding</keyword>
<dbReference type="Gene3D" id="3.40.630.10">
    <property type="entry name" value="Zn peptidases"/>
    <property type="match status" value="1"/>
</dbReference>
<dbReference type="Pfam" id="PF07687">
    <property type="entry name" value="M20_dimer"/>
    <property type="match status" value="1"/>
</dbReference>
<organism evidence="5 6">
    <name type="scientific">Streptomyces roseoviridis</name>
    <dbReference type="NCBI Taxonomy" id="67361"/>
    <lineage>
        <taxon>Bacteria</taxon>
        <taxon>Bacillati</taxon>
        <taxon>Actinomycetota</taxon>
        <taxon>Actinomycetes</taxon>
        <taxon>Kitasatosporales</taxon>
        <taxon>Streptomycetaceae</taxon>
        <taxon>Streptomyces</taxon>
    </lineage>
</organism>
<feature type="domain" description="Peptidase M20 dimerisation" evidence="4">
    <location>
        <begin position="199"/>
        <end position="353"/>
    </location>
</feature>
<accession>A0ABV5QXK4</accession>
<evidence type="ECO:0000256" key="1">
    <source>
        <dbReference type="ARBA" id="ARBA00022670"/>
    </source>
</evidence>
<dbReference type="InterPro" id="IPR011650">
    <property type="entry name" value="Peptidase_M20_dimer"/>
</dbReference>
<evidence type="ECO:0000313" key="5">
    <source>
        <dbReference type="EMBL" id="MFB9558257.1"/>
    </source>
</evidence>
<name>A0ABV5QXK4_9ACTN</name>
<keyword evidence="3" id="KW-0378">Hydrolase</keyword>
<gene>
    <name evidence="5" type="ORF">ACFFTP_29235</name>
</gene>
<dbReference type="PANTHER" id="PTHR43270:SF12">
    <property type="entry name" value="SUCCINYL-DIAMINOPIMELATE DESUCCINYLASE"/>
    <property type="match status" value="1"/>
</dbReference>
<dbReference type="Gene3D" id="3.30.70.360">
    <property type="match status" value="1"/>
</dbReference>
<keyword evidence="6" id="KW-1185">Reference proteome</keyword>
<dbReference type="Proteomes" id="UP001589716">
    <property type="component" value="Unassembled WGS sequence"/>
</dbReference>
<evidence type="ECO:0000256" key="3">
    <source>
        <dbReference type="ARBA" id="ARBA00022801"/>
    </source>
</evidence>
<dbReference type="Pfam" id="PF01546">
    <property type="entry name" value="Peptidase_M20"/>
    <property type="match status" value="1"/>
</dbReference>
<dbReference type="RefSeq" id="WP_345483721.1">
    <property type="nucleotide sequence ID" value="NZ_BAAAWU010000001.1"/>
</dbReference>
<evidence type="ECO:0000259" key="4">
    <source>
        <dbReference type="Pfam" id="PF07687"/>
    </source>
</evidence>
<sequence length="475" mass="50556">MNAIGSATTRDALTDPLDLDALAEWVGIPSVSSDAERAGDVRRSAHWLADTLRDIGFPRAEVWETDGLPAVYGCLPAADPDAPVLLVYSHHDVHAADPAEWRVTAPFSPLRRDGRLYGRGVSDAKAQIMAHLWAVRAHLADRAAPAVTVKYLIEGEEEIGSVHMADLLSEHADALSADVVMVSDTMLWSLREPTVCATVRGSVTATLTVRGAERNLHSGAVSGAAANAALELCRLLGLLTDDSGRITLPGFYDAVAGPGPELRRSLDSLPFELPRWLADTGTFRAEGEDGFTAPERLWTRPAVEVARLTAGRTDTPSLGLIPAEASADLLLRLVPDQRADEVADQLRAWLAAHRGPGFDHDLEISSTISDPYRTPEDHPALAALVRAVGRAYGSPARLIGNGGAAPAAQLARACDAPVLFFGTGLPGDGWHGPDERVEIEALRLGVRTLAAFLEELPARLADPPAGRAKGPARPR</sequence>